<organism evidence="2 3">
    <name type="scientific">Zingiber officinale</name>
    <name type="common">Ginger</name>
    <name type="synonym">Amomum zingiber</name>
    <dbReference type="NCBI Taxonomy" id="94328"/>
    <lineage>
        <taxon>Eukaryota</taxon>
        <taxon>Viridiplantae</taxon>
        <taxon>Streptophyta</taxon>
        <taxon>Embryophyta</taxon>
        <taxon>Tracheophyta</taxon>
        <taxon>Spermatophyta</taxon>
        <taxon>Magnoliopsida</taxon>
        <taxon>Liliopsida</taxon>
        <taxon>Zingiberales</taxon>
        <taxon>Zingiberaceae</taxon>
        <taxon>Zingiber</taxon>
    </lineage>
</organism>
<name>A0A8J5FGN6_ZINOF</name>
<proteinExistence type="predicted"/>
<feature type="chain" id="PRO_5035219169" evidence="1">
    <location>
        <begin position="18"/>
        <end position="128"/>
    </location>
</feature>
<reference evidence="2 3" key="1">
    <citation type="submission" date="2020-08" db="EMBL/GenBank/DDBJ databases">
        <title>Plant Genome Project.</title>
        <authorList>
            <person name="Zhang R.-G."/>
        </authorList>
    </citation>
    <scope>NUCLEOTIDE SEQUENCE [LARGE SCALE GENOMIC DNA]</scope>
    <source>
        <tissue evidence="2">Rhizome</tissue>
    </source>
</reference>
<comment type="caution">
    <text evidence="2">The sequence shown here is derived from an EMBL/GenBank/DDBJ whole genome shotgun (WGS) entry which is preliminary data.</text>
</comment>
<protein>
    <submittedName>
        <fullName evidence="2">Uncharacterized protein</fullName>
    </submittedName>
</protein>
<feature type="signal peptide" evidence="1">
    <location>
        <begin position="1"/>
        <end position="17"/>
    </location>
</feature>
<dbReference type="EMBL" id="JACMSC010000015">
    <property type="protein sequence ID" value="KAG6486991.1"/>
    <property type="molecule type" value="Genomic_DNA"/>
</dbReference>
<evidence type="ECO:0000313" key="3">
    <source>
        <dbReference type="Proteomes" id="UP000734854"/>
    </source>
</evidence>
<evidence type="ECO:0000256" key="1">
    <source>
        <dbReference type="SAM" id="SignalP"/>
    </source>
</evidence>
<keyword evidence="1" id="KW-0732">Signal</keyword>
<keyword evidence="3" id="KW-1185">Reference proteome</keyword>
<accession>A0A8J5FGN6</accession>
<evidence type="ECO:0000313" key="2">
    <source>
        <dbReference type="EMBL" id="KAG6486991.1"/>
    </source>
</evidence>
<gene>
    <name evidence="2" type="ORF">ZIOFF_055572</name>
</gene>
<dbReference type="AlphaFoldDB" id="A0A8J5FGN6"/>
<dbReference type="Proteomes" id="UP000734854">
    <property type="component" value="Unassembled WGS sequence"/>
</dbReference>
<sequence length="128" mass="14327">MVLLQVLINLGLGNSTGKSIDEYVWKRIRASFPNGTTMDPAQIRLQETIALPLEFQLAISCGSPDAFSRLPTVLTMLVTGMELVLIQTTCEFEHSCLWRSTKKMMLGFAIQNSRELQTAWCRSSSDVK</sequence>